<evidence type="ECO:0000313" key="4">
    <source>
        <dbReference type="EMBL" id="WOJ90242.1"/>
    </source>
</evidence>
<dbReference type="PANTHER" id="PTHR36698">
    <property type="entry name" value="BLL5892 PROTEIN"/>
    <property type="match status" value="1"/>
</dbReference>
<feature type="domain" description="ABC-type transport auxiliary lipoprotein component" evidence="3">
    <location>
        <begin position="210"/>
        <end position="367"/>
    </location>
</feature>
<gene>
    <name evidence="4" type="ORF">RZS28_02770</name>
</gene>
<evidence type="ECO:0000259" key="3">
    <source>
        <dbReference type="Pfam" id="PF03886"/>
    </source>
</evidence>
<feature type="transmembrane region" description="Helical" evidence="1">
    <location>
        <begin position="7"/>
        <end position="28"/>
    </location>
</feature>
<keyword evidence="1" id="KW-0812">Transmembrane</keyword>
<organism evidence="4 5">
    <name type="scientific">Methylocapsa polymorpha</name>
    <dbReference type="NCBI Taxonomy" id="3080828"/>
    <lineage>
        <taxon>Bacteria</taxon>
        <taxon>Pseudomonadati</taxon>
        <taxon>Pseudomonadota</taxon>
        <taxon>Alphaproteobacteria</taxon>
        <taxon>Hyphomicrobiales</taxon>
        <taxon>Beijerinckiaceae</taxon>
        <taxon>Methylocapsa</taxon>
    </lineage>
</organism>
<dbReference type="RefSeq" id="WP_407339689.1">
    <property type="nucleotide sequence ID" value="NZ_CP136862.1"/>
</dbReference>
<evidence type="ECO:0000259" key="2">
    <source>
        <dbReference type="Pfam" id="PF02470"/>
    </source>
</evidence>
<reference evidence="4 5" key="1">
    <citation type="submission" date="2023-10" db="EMBL/GenBank/DDBJ databases">
        <title>Novel methanotroph of the genus Methylocapsa from a subarctic wetland.</title>
        <authorList>
            <person name="Belova S.E."/>
            <person name="Oshkin I.Y."/>
            <person name="Miroshnikov K."/>
            <person name="Dedysh S.N."/>
        </authorList>
    </citation>
    <scope>NUCLEOTIDE SEQUENCE [LARGE SCALE GENOMIC DNA]</scope>
    <source>
        <strain evidence="4 5">RX1</strain>
    </source>
</reference>
<dbReference type="InterPro" id="IPR005586">
    <property type="entry name" value="ABC_trans_aux"/>
</dbReference>
<dbReference type="Proteomes" id="UP001626536">
    <property type="component" value="Chromosome"/>
</dbReference>
<keyword evidence="1" id="KW-0472">Membrane</keyword>
<protein>
    <submittedName>
        <fullName evidence="4">ABC-type transport auxiliary lipoprotein family protein</fullName>
    </submittedName>
</protein>
<feature type="domain" description="Mce/MlaD" evidence="2">
    <location>
        <begin position="40"/>
        <end position="116"/>
    </location>
</feature>
<sequence>METRARYVLVGLFVLVASLAGFGFVYWLHATGGLGERAAYRVRFENTVSGLRTGAAVSFNGIRVGEVTNLQLNAENPHQVFVTIAIDPWTPIRADTQARIDVQGLMGSPSVNLSGGSPNLPVLKASQGEPPPVLIADAAAGQDLTQSARAVLGRIDKILAENSDSLHDAIANFDTFSGALARNSKGIDGIVAGLEKTFGGGASKGPLPTYDLTAPHVAVAPSKKPGKELVVADPTTLVRNDTQRIIVVASDGQSSFLDNAQWADSAPKVIQAKIIQSLENANFLAGVGRPSDNLTTDYQLLVDLHSFQISLGSPPKATIEFMAKIVGQNGRIIDARLFSGEAPVAAMDPVAATEALNQAFMQAATQLVQWTAQKI</sequence>
<proteinExistence type="predicted"/>
<dbReference type="EMBL" id="CP136862">
    <property type="protein sequence ID" value="WOJ90242.1"/>
    <property type="molecule type" value="Genomic_DNA"/>
</dbReference>
<dbReference type="SUPFAM" id="SSF159594">
    <property type="entry name" value="XCC0632-like"/>
    <property type="match status" value="1"/>
</dbReference>
<dbReference type="Pfam" id="PF02470">
    <property type="entry name" value="MlaD"/>
    <property type="match status" value="1"/>
</dbReference>
<keyword evidence="5" id="KW-1185">Reference proteome</keyword>
<dbReference type="InterPro" id="IPR003399">
    <property type="entry name" value="Mce/MlaD"/>
</dbReference>
<keyword evidence="4" id="KW-0449">Lipoprotein</keyword>
<dbReference type="PANTHER" id="PTHR36698:SF2">
    <property type="entry name" value="MCE_MLAD DOMAIN-CONTAINING PROTEIN"/>
    <property type="match status" value="1"/>
</dbReference>
<keyword evidence="1" id="KW-1133">Transmembrane helix</keyword>
<dbReference type="Gene3D" id="3.40.50.10610">
    <property type="entry name" value="ABC-type transport auxiliary lipoprotein component"/>
    <property type="match status" value="1"/>
</dbReference>
<name>A0ABZ0HTX7_9HYPH</name>
<evidence type="ECO:0000313" key="5">
    <source>
        <dbReference type="Proteomes" id="UP001626536"/>
    </source>
</evidence>
<evidence type="ECO:0000256" key="1">
    <source>
        <dbReference type="SAM" id="Phobius"/>
    </source>
</evidence>
<dbReference type="Pfam" id="PF03886">
    <property type="entry name" value="ABC_trans_aux"/>
    <property type="match status" value="1"/>
</dbReference>
<accession>A0ABZ0HTX7</accession>